<accession>A0A287DA10</accession>
<dbReference type="EMBL" id="AGTP01088499">
    <property type="status" value="NOT_ANNOTATED_CDS"/>
    <property type="molecule type" value="Genomic_DNA"/>
</dbReference>
<name>A0A287DA10_ICTTR</name>
<sequence length="14" mass="1663">MHGSLNRYHNSHPL</sequence>
<protein>
    <submittedName>
        <fullName evidence="1">YJU2 splicing factor homolog B</fullName>
    </submittedName>
</protein>
<reference evidence="1" key="3">
    <citation type="submission" date="2025-09" db="UniProtKB">
        <authorList>
            <consortium name="Ensembl"/>
        </authorList>
    </citation>
    <scope>IDENTIFICATION</scope>
</reference>
<dbReference type="Proteomes" id="UP000005215">
    <property type="component" value="Unassembled WGS sequence"/>
</dbReference>
<dbReference type="GeneTree" id="ENSGT00530000063615"/>
<keyword evidence="2" id="KW-1185">Reference proteome</keyword>
<proteinExistence type="predicted"/>
<reference evidence="2" key="1">
    <citation type="submission" date="2011-11" db="EMBL/GenBank/DDBJ databases">
        <title>The Draft Genome of Spermophilus tridecemlineatus.</title>
        <authorList>
            <consortium name="The Broad Institute Genome Assembly &amp; Analysis Group"/>
            <consortium name="Computational R&amp;D Group"/>
            <consortium name="and Sequencing Platform"/>
            <person name="Di Palma F."/>
            <person name="Alfoldi J."/>
            <person name="Johnson J."/>
            <person name="Berlin A."/>
            <person name="Gnerre S."/>
            <person name="Jaffe D."/>
            <person name="MacCallum I."/>
            <person name="Young S."/>
            <person name="Walker B.J."/>
            <person name="Lindblad-Toh K."/>
        </authorList>
    </citation>
    <scope>NUCLEOTIDE SEQUENCE [LARGE SCALE GENOMIC DNA]</scope>
</reference>
<evidence type="ECO:0000313" key="2">
    <source>
        <dbReference type="Proteomes" id="UP000005215"/>
    </source>
</evidence>
<evidence type="ECO:0000313" key="1">
    <source>
        <dbReference type="Ensembl" id="ENSSTOP00000030336.1"/>
    </source>
</evidence>
<dbReference type="Ensembl" id="ENSSTOT00000032989.1">
    <property type="protein sequence ID" value="ENSSTOP00000030336.1"/>
    <property type="gene ID" value="ENSSTOG00000006281.3"/>
</dbReference>
<organism evidence="1 2">
    <name type="scientific">Ictidomys tridecemlineatus</name>
    <name type="common">Thirteen-lined ground squirrel</name>
    <name type="synonym">Spermophilus tridecemlineatus</name>
    <dbReference type="NCBI Taxonomy" id="43179"/>
    <lineage>
        <taxon>Eukaryota</taxon>
        <taxon>Metazoa</taxon>
        <taxon>Chordata</taxon>
        <taxon>Craniata</taxon>
        <taxon>Vertebrata</taxon>
        <taxon>Euteleostomi</taxon>
        <taxon>Mammalia</taxon>
        <taxon>Eutheria</taxon>
        <taxon>Euarchontoglires</taxon>
        <taxon>Glires</taxon>
        <taxon>Rodentia</taxon>
        <taxon>Sciuromorpha</taxon>
        <taxon>Sciuridae</taxon>
        <taxon>Xerinae</taxon>
        <taxon>Marmotini</taxon>
        <taxon>Ictidomys</taxon>
    </lineage>
</organism>
<reference evidence="1" key="2">
    <citation type="submission" date="2025-08" db="UniProtKB">
        <authorList>
            <consortium name="Ensembl"/>
        </authorList>
    </citation>
    <scope>IDENTIFICATION</scope>
</reference>
<gene>
    <name evidence="1" type="primary">YJU2B</name>
</gene>